<dbReference type="Gramene" id="mRNA:HanXRQr2_Chr14g0654561">
    <property type="protein sequence ID" value="mRNA:HanXRQr2_Chr14g0654561"/>
    <property type="gene ID" value="HanXRQr2_Chr14g0654561"/>
</dbReference>
<reference evidence="1" key="1">
    <citation type="journal article" date="2017" name="Nature">
        <title>The sunflower genome provides insights into oil metabolism, flowering and Asterid evolution.</title>
        <authorList>
            <person name="Badouin H."/>
            <person name="Gouzy J."/>
            <person name="Grassa C.J."/>
            <person name="Murat F."/>
            <person name="Staton S.E."/>
            <person name="Cottret L."/>
            <person name="Lelandais-Briere C."/>
            <person name="Owens G.L."/>
            <person name="Carrere S."/>
            <person name="Mayjonade B."/>
            <person name="Legrand L."/>
            <person name="Gill N."/>
            <person name="Kane N.C."/>
            <person name="Bowers J.E."/>
            <person name="Hubner S."/>
            <person name="Bellec A."/>
            <person name="Berard A."/>
            <person name="Berges H."/>
            <person name="Blanchet N."/>
            <person name="Boniface M.C."/>
            <person name="Brunel D."/>
            <person name="Catrice O."/>
            <person name="Chaidir N."/>
            <person name="Claudel C."/>
            <person name="Donnadieu C."/>
            <person name="Faraut T."/>
            <person name="Fievet G."/>
            <person name="Helmstetter N."/>
            <person name="King M."/>
            <person name="Knapp S.J."/>
            <person name="Lai Z."/>
            <person name="Le Paslier M.C."/>
            <person name="Lippi Y."/>
            <person name="Lorenzon L."/>
            <person name="Mandel J.R."/>
            <person name="Marage G."/>
            <person name="Marchand G."/>
            <person name="Marquand E."/>
            <person name="Bret-Mestries E."/>
            <person name="Morien E."/>
            <person name="Nambeesan S."/>
            <person name="Nguyen T."/>
            <person name="Pegot-Espagnet P."/>
            <person name="Pouilly N."/>
            <person name="Raftis F."/>
            <person name="Sallet E."/>
            <person name="Schiex T."/>
            <person name="Thomas J."/>
            <person name="Vandecasteele C."/>
            <person name="Vares D."/>
            <person name="Vear F."/>
            <person name="Vautrin S."/>
            <person name="Crespi M."/>
            <person name="Mangin B."/>
            <person name="Burke J.M."/>
            <person name="Salse J."/>
            <person name="Munos S."/>
            <person name="Vincourt P."/>
            <person name="Rieseberg L.H."/>
            <person name="Langlade N.B."/>
        </authorList>
    </citation>
    <scope>NUCLEOTIDE SEQUENCE</scope>
    <source>
        <tissue evidence="1">Leaves</tissue>
    </source>
</reference>
<dbReference type="EMBL" id="MNCJ02000329">
    <property type="protein sequence ID" value="KAF5769991.1"/>
    <property type="molecule type" value="Genomic_DNA"/>
</dbReference>
<dbReference type="Proteomes" id="UP000215914">
    <property type="component" value="Unassembled WGS sequence"/>
</dbReference>
<comment type="caution">
    <text evidence="1">The sequence shown here is derived from an EMBL/GenBank/DDBJ whole genome shotgun (WGS) entry which is preliminary data.</text>
</comment>
<gene>
    <name evidence="1" type="ORF">HanXRQr2_Chr14g0654561</name>
</gene>
<proteinExistence type="predicted"/>
<name>A0A9K3H8H9_HELAN</name>
<dbReference type="OrthoDB" id="1890867at2759"/>
<protein>
    <submittedName>
        <fullName evidence="1">Uncharacterized protein</fullName>
    </submittedName>
</protein>
<reference evidence="1" key="2">
    <citation type="submission" date="2020-06" db="EMBL/GenBank/DDBJ databases">
        <title>Helianthus annuus Genome sequencing and assembly Release 2.</title>
        <authorList>
            <person name="Gouzy J."/>
            <person name="Langlade N."/>
            <person name="Munos S."/>
        </authorList>
    </citation>
    <scope>NUCLEOTIDE SEQUENCE</scope>
    <source>
        <tissue evidence="1">Leaves</tissue>
    </source>
</reference>
<evidence type="ECO:0000313" key="2">
    <source>
        <dbReference type="Proteomes" id="UP000215914"/>
    </source>
</evidence>
<keyword evidence="2" id="KW-1185">Reference proteome</keyword>
<evidence type="ECO:0000313" key="1">
    <source>
        <dbReference type="EMBL" id="KAF5769991.1"/>
    </source>
</evidence>
<sequence>MVNDNTAYSSEEQEHLARLKAQKEEIQYLGQQITLASVRERQLLNEKYTLEKKFSELRLVCPTVASSTVVAKTVAMDSNRLKLLVLESDKMEASAKHLPIKKRRIVFMDSSPSLNNASSSQGTESVAQDANAKADVNCLPAASLTVADLHQSESNDSKLDVHKCVTYSRKRNDLEDISGTSIARICLLMKLPSIC</sequence>
<accession>A0A9K3H8H9</accession>
<dbReference type="AlphaFoldDB" id="A0A9K3H8H9"/>
<organism evidence="1 2">
    <name type="scientific">Helianthus annuus</name>
    <name type="common">Common sunflower</name>
    <dbReference type="NCBI Taxonomy" id="4232"/>
    <lineage>
        <taxon>Eukaryota</taxon>
        <taxon>Viridiplantae</taxon>
        <taxon>Streptophyta</taxon>
        <taxon>Embryophyta</taxon>
        <taxon>Tracheophyta</taxon>
        <taxon>Spermatophyta</taxon>
        <taxon>Magnoliopsida</taxon>
        <taxon>eudicotyledons</taxon>
        <taxon>Gunneridae</taxon>
        <taxon>Pentapetalae</taxon>
        <taxon>asterids</taxon>
        <taxon>campanulids</taxon>
        <taxon>Asterales</taxon>
        <taxon>Asteraceae</taxon>
        <taxon>Asteroideae</taxon>
        <taxon>Heliantheae alliance</taxon>
        <taxon>Heliantheae</taxon>
        <taxon>Helianthus</taxon>
    </lineage>
</organism>